<dbReference type="GO" id="GO:0006559">
    <property type="term" value="P:L-phenylalanine catabolic process"/>
    <property type="evidence" value="ECO:0007669"/>
    <property type="project" value="UniProtKB-KW"/>
</dbReference>
<keyword evidence="8 13" id="KW-0587">Phenylpropanoid metabolism</keyword>
<dbReference type="EC" id="4.3.1.24" evidence="6 13"/>
<evidence type="ECO:0000256" key="9">
    <source>
        <dbReference type="ARBA" id="ARBA00023232"/>
    </source>
</evidence>
<dbReference type="InterPro" id="IPR001106">
    <property type="entry name" value="Aromatic_Lyase"/>
</dbReference>
<comment type="subunit">
    <text evidence="5">Homotetramer.</text>
</comment>
<dbReference type="PANTHER" id="PTHR10362">
    <property type="entry name" value="HISTIDINE AMMONIA-LYASE"/>
    <property type="match status" value="1"/>
</dbReference>
<evidence type="ECO:0000256" key="8">
    <source>
        <dbReference type="ARBA" id="ARBA00023051"/>
    </source>
</evidence>
<evidence type="ECO:0000256" key="1">
    <source>
        <dbReference type="ARBA" id="ARBA00002235"/>
    </source>
</evidence>
<evidence type="ECO:0000256" key="3">
    <source>
        <dbReference type="ARBA" id="ARBA00005138"/>
    </source>
</evidence>
<evidence type="ECO:0000256" key="2">
    <source>
        <dbReference type="ARBA" id="ARBA00004496"/>
    </source>
</evidence>
<evidence type="ECO:0000256" key="5">
    <source>
        <dbReference type="ARBA" id="ARBA00011881"/>
    </source>
</evidence>
<evidence type="ECO:0000256" key="12">
    <source>
        <dbReference type="RuleBase" id="RU003954"/>
    </source>
</evidence>
<gene>
    <name evidence="14" type="primary">PAL_1</name>
    <name evidence="14" type="ORF">CFP56_043509</name>
</gene>
<dbReference type="Gene3D" id="1.20.200.10">
    <property type="entry name" value="Fumarase/aspartase (Central domain)"/>
    <property type="match status" value="1"/>
</dbReference>
<evidence type="ECO:0000313" key="15">
    <source>
        <dbReference type="Proteomes" id="UP000237347"/>
    </source>
</evidence>
<dbReference type="AlphaFoldDB" id="A0AAW0LHD6"/>
<dbReference type="SUPFAM" id="SSF48557">
    <property type="entry name" value="L-aspartase-like"/>
    <property type="match status" value="1"/>
</dbReference>
<proteinExistence type="inferred from homology"/>
<keyword evidence="7" id="KW-0963">Cytoplasm</keyword>
<comment type="similarity">
    <text evidence="4 12">Belongs to the PAL/histidase family.</text>
</comment>
<comment type="pathway">
    <text evidence="3 13">Phenylpropanoid metabolism; trans-cinnamate biosynthesis; trans-cinnamate from L-phenylalanine: step 1/1.</text>
</comment>
<keyword evidence="9" id="KW-0585">Phenylalanine catabolism</keyword>
<evidence type="ECO:0000313" key="14">
    <source>
        <dbReference type="EMBL" id="KAK7850899.1"/>
    </source>
</evidence>
<dbReference type="InterPro" id="IPR023144">
    <property type="entry name" value="Phe_NH3-lyase_shielding_dom_sf"/>
</dbReference>
<dbReference type="GO" id="GO:0005737">
    <property type="term" value="C:cytoplasm"/>
    <property type="evidence" value="ECO:0007669"/>
    <property type="project" value="UniProtKB-SubCell"/>
</dbReference>
<evidence type="ECO:0000256" key="6">
    <source>
        <dbReference type="ARBA" id="ARBA00012139"/>
    </source>
</evidence>
<dbReference type="EMBL" id="PKMF04000094">
    <property type="protein sequence ID" value="KAK7850899.1"/>
    <property type="molecule type" value="Genomic_DNA"/>
</dbReference>
<accession>A0AAW0LHD6</accession>
<dbReference type="InterPro" id="IPR005922">
    <property type="entry name" value="Phe_NH3-lyase"/>
</dbReference>
<evidence type="ECO:0000256" key="11">
    <source>
        <dbReference type="ARBA" id="ARBA00023537"/>
    </source>
</evidence>
<keyword evidence="10 12" id="KW-0456">Lyase</keyword>
<reference evidence="14 15" key="1">
    <citation type="journal article" date="2018" name="Sci. Data">
        <title>The draft genome sequence of cork oak.</title>
        <authorList>
            <person name="Ramos A.M."/>
            <person name="Usie A."/>
            <person name="Barbosa P."/>
            <person name="Barros P.M."/>
            <person name="Capote T."/>
            <person name="Chaves I."/>
            <person name="Simoes F."/>
            <person name="Abreu I."/>
            <person name="Carrasquinho I."/>
            <person name="Faro C."/>
            <person name="Guimaraes J.B."/>
            <person name="Mendonca D."/>
            <person name="Nobrega F."/>
            <person name="Rodrigues L."/>
            <person name="Saibo N.J.M."/>
            <person name="Varela M.C."/>
            <person name="Egas C."/>
            <person name="Matos J."/>
            <person name="Miguel C.M."/>
            <person name="Oliveira M.M."/>
            <person name="Ricardo C.P."/>
            <person name="Goncalves S."/>
        </authorList>
    </citation>
    <scope>NUCLEOTIDE SEQUENCE [LARGE SCALE GENOMIC DNA]</scope>
    <source>
        <strain evidence="15">cv. HL8</strain>
    </source>
</reference>
<dbReference type="FunFam" id="1.10.275.10:FF:000009">
    <property type="entry name" value="Phenylalanine ammonia-lyase"/>
    <property type="match status" value="1"/>
</dbReference>
<dbReference type="Gramene" id="rna-CFP56_13556">
    <property type="protein sequence ID" value="cds-POF11040.1"/>
    <property type="gene ID" value="gene-CFP56_13556"/>
</dbReference>
<dbReference type="NCBIfam" id="TIGR01226">
    <property type="entry name" value="phe_am_lyase"/>
    <property type="match status" value="1"/>
</dbReference>
<comment type="subcellular location">
    <subcellularLocation>
        <location evidence="2 13">Cytoplasm</location>
    </subcellularLocation>
</comment>
<organism evidence="14 15">
    <name type="scientific">Quercus suber</name>
    <name type="common">Cork oak</name>
    <dbReference type="NCBI Taxonomy" id="58331"/>
    <lineage>
        <taxon>Eukaryota</taxon>
        <taxon>Viridiplantae</taxon>
        <taxon>Streptophyta</taxon>
        <taxon>Embryophyta</taxon>
        <taxon>Tracheophyta</taxon>
        <taxon>Spermatophyta</taxon>
        <taxon>Magnoliopsida</taxon>
        <taxon>eudicotyledons</taxon>
        <taxon>Gunneridae</taxon>
        <taxon>Pentapetalae</taxon>
        <taxon>rosids</taxon>
        <taxon>fabids</taxon>
        <taxon>Fagales</taxon>
        <taxon>Fagaceae</taxon>
        <taxon>Quercus</taxon>
    </lineage>
</organism>
<comment type="caution">
    <text evidence="14">The sequence shown here is derived from an EMBL/GenBank/DDBJ whole genome shotgun (WGS) entry which is preliminary data.</text>
</comment>
<evidence type="ECO:0000256" key="4">
    <source>
        <dbReference type="ARBA" id="ARBA00007238"/>
    </source>
</evidence>
<dbReference type="InterPro" id="IPR008948">
    <property type="entry name" value="L-Aspartase-like"/>
</dbReference>
<name>A0AAW0LHD6_QUESU</name>
<dbReference type="Pfam" id="PF00221">
    <property type="entry name" value="Lyase_aromatic"/>
    <property type="match status" value="1"/>
</dbReference>
<dbReference type="GO" id="GO:0045548">
    <property type="term" value="F:phenylalanine ammonia-lyase activity"/>
    <property type="evidence" value="ECO:0007669"/>
    <property type="project" value="UniProtKB-EC"/>
</dbReference>
<evidence type="ECO:0000256" key="13">
    <source>
        <dbReference type="RuleBase" id="RU003955"/>
    </source>
</evidence>
<dbReference type="PROSITE" id="PS00488">
    <property type="entry name" value="PAL_HISTIDASE"/>
    <property type="match status" value="1"/>
</dbReference>
<dbReference type="Proteomes" id="UP000237347">
    <property type="component" value="Unassembled WGS sequence"/>
</dbReference>
<sequence length="760" mass="83650">MATNGFARPIEHFRPSALPLPKDTANPICVSEKSHISTPLHWKKAAEALQCTHFDEVSRMVSQFSGVQTVDIQGTTLTVAQVTAIARRGEVKVNLDEAVARDRVARSANWVADNISRGTDTYGVTTGFGATSHRRTNKTTDLQTELIRFLNAGVIGKENLPSSYSKAAMLVRTNTLMQGYSGIRWEILEAMAKLMNKNLIPKLPLRGTITASGDLVPLSYIAGLLTGRHNSKVVTSEGEEITAIEALTRAGISGPFDLQAKEGLALVNGTAVGSAVAATVCFDANILALLSEVLSGLFCEVMLGKPEFTDPLTHELKHHPGQIESAAIMEFLLDESDFMKGAKIRNEKDPLTKPKQDRYALRTSPQWLGPQIEVIRMATHSIEREINSVNDNPLIDVARDLALHGGNFQGTPIGVSMDNLRIAVAAIGKLMFAQFSELVCDYYNNGLPSNLSGGPNPSLDYGFKGAEIAMAAYCSELQYLANPVTTHVQSAEQHNQDVNSLGLISARKSAEAIEILRLMSATYMVALCQAIDLRHLEENMREVVKHVVLQVVRKTLYTTEDGSLLESRFCEKELLQVIEHQPVFSYLDDPTNPSYALLPKLREVLVERALKDPKADSENDKGYSIFKRIPIFLEELKTKLGEEVVKARERFENGDFPIANRIKKCRTFPIYRFVRTEVGTEILTGAKKASPGEHIEKVYEAINEGKLGNVLMNCLTNWKGSAGPFTPRPIVVSSPAHCNPEYWGWFEKERSPSVANGGAF</sequence>
<evidence type="ECO:0000256" key="10">
    <source>
        <dbReference type="ARBA" id="ARBA00023239"/>
    </source>
</evidence>
<comment type="function">
    <text evidence="1">This is a key enzyme of plant metabolism catalyzing the first reaction in the biosynthesis from L-phenylalanine of a wide variety of natural products based on the phenylpropane skeleton.</text>
</comment>
<dbReference type="Gene3D" id="1.10.275.10">
    <property type="entry name" value="Fumarase/aspartase (N-terminal domain)"/>
    <property type="match status" value="1"/>
</dbReference>
<comment type="catalytic activity">
    <reaction evidence="11 13">
        <text>L-phenylalanine = (E)-cinnamate + NH4(+)</text>
        <dbReference type="Rhea" id="RHEA:21384"/>
        <dbReference type="ChEBI" id="CHEBI:15669"/>
        <dbReference type="ChEBI" id="CHEBI:28938"/>
        <dbReference type="ChEBI" id="CHEBI:58095"/>
        <dbReference type="EC" id="4.3.1.24"/>
    </reaction>
</comment>
<dbReference type="Gene3D" id="1.10.274.20">
    <property type="entry name" value="Phenylalanine ammonia-lyase 1, domain 3"/>
    <property type="match status" value="1"/>
</dbReference>
<protein>
    <recommendedName>
        <fullName evidence="6 13">Phenylalanine ammonia-lyase</fullName>
        <ecNumber evidence="6 13">4.3.1.24</ecNumber>
    </recommendedName>
</protein>
<evidence type="ECO:0000256" key="7">
    <source>
        <dbReference type="ARBA" id="ARBA00022490"/>
    </source>
</evidence>
<dbReference type="GO" id="GO:0009698">
    <property type="term" value="P:phenylpropanoid metabolic process"/>
    <property type="evidence" value="ECO:0007669"/>
    <property type="project" value="UniProtKB-KW"/>
</dbReference>
<dbReference type="CDD" id="cd00332">
    <property type="entry name" value="PAL-HAL"/>
    <property type="match status" value="1"/>
</dbReference>
<keyword evidence="15" id="KW-1185">Reference proteome</keyword>
<dbReference type="InterPro" id="IPR022313">
    <property type="entry name" value="Phe/His_NH3-lyase_AS"/>
</dbReference>
<dbReference type="InterPro" id="IPR024083">
    <property type="entry name" value="Fumarase/histidase_N"/>
</dbReference>